<evidence type="ECO:0000313" key="3">
    <source>
        <dbReference type="EMBL" id="MEW1976047.1"/>
    </source>
</evidence>
<keyword evidence="1" id="KW-1133">Transmembrane helix</keyword>
<keyword evidence="1" id="KW-0472">Membrane</keyword>
<dbReference type="EMBL" id="JBFBMH010000021">
    <property type="protein sequence ID" value="MEW1976047.1"/>
    <property type="molecule type" value="Genomic_DNA"/>
</dbReference>
<keyword evidence="1" id="KW-0812">Transmembrane</keyword>
<proteinExistence type="predicted"/>
<dbReference type="Proteomes" id="UP001553715">
    <property type="component" value="Unassembled WGS sequence"/>
</dbReference>
<comment type="caution">
    <text evidence="3">The sequence shown here is derived from an EMBL/GenBank/DDBJ whole genome shotgun (WGS) entry which is preliminary data.</text>
</comment>
<gene>
    <name evidence="3" type="ORF">AB0301_13390</name>
</gene>
<evidence type="ECO:0008006" key="5">
    <source>
        <dbReference type="Google" id="ProtNLM"/>
    </source>
</evidence>
<dbReference type="RefSeq" id="WP_366233176.1">
    <property type="nucleotide sequence ID" value="NZ_JBFBMH010000021.1"/>
</dbReference>
<accession>A0ABV3LJG9</accession>
<reference evidence="3 4" key="1">
    <citation type="submission" date="2024-06" db="EMBL/GenBank/DDBJ databases">
        <title>The Natural Products Discovery Center: Release of the First 8490 Sequenced Strains for Exploring Actinobacteria Biosynthetic Diversity.</title>
        <authorList>
            <person name="Kalkreuter E."/>
            <person name="Kautsar S.A."/>
            <person name="Yang D."/>
            <person name="Bader C.D."/>
            <person name="Teijaro C.N."/>
            <person name="Fluegel L."/>
            <person name="Davis C.M."/>
            <person name="Simpson J.R."/>
            <person name="Lauterbach L."/>
            <person name="Steele A.D."/>
            <person name="Gui C."/>
            <person name="Meng S."/>
            <person name="Li G."/>
            <person name="Viehrig K."/>
            <person name="Ye F."/>
            <person name="Su P."/>
            <person name="Kiefer A.F."/>
            <person name="Nichols A."/>
            <person name="Cepeda A.J."/>
            <person name="Yan W."/>
            <person name="Fan B."/>
            <person name="Jiang Y."/>
            <person name="Adhikari A."/>
            <person name="Zheng C.-J."/>
            <person name="Schuster L."/>
            <person name="Cowan T.M."/>
            <person name="Smanski M.J."/>
            <person name="Chevrette M.G."/>
            <person name="De Carvalho L.P.S."/>
            <person name="Shen B."/>
        </authorList>
    </citation>
    <scope>NUCLEOTIDE SEQUENCE [LARGE SCALE GENOMIC DNA]</scope>
    <source>
        <strain evidence="3 4">NPDC077434</strain>
    </source>
</reference>
<evidence type="ECO:0000256" key="2">
    <source>
        <dbReference type="SAM" id="SignalP"/>
    </source>
</evidence>
<feature type="transmembrane region" description="Helical" evidence="1">
    <location>
        <begin position="158"/>
        <end position="180"/>
    </location>
</feature>
<keyword evidence="4" id="KW-1185">Reference proteome</keyword>
<feature type="chain" id="PRO_5047498142" description="LPXTG cell wall anchor domain-containing protein" evidence="2">
    <location>
        <begin position="29"/>
        <end position="189"/>
    </location>
</feature>
<protein>
    <recommendedName>
        <fullName evidence="5">LPXTG cell wall anchor domain-containing protein</fullName>
    </recommendedName>
</protein>
<name>A0ABV3LJG9_9MICO</name>
<keyword evidence="2" id="KW-0732">Signal</keyword>
<evidence type="ECO:0000313" key="4">
    <source>
        <dbReference type="Proteomes" id="UP001553715"/>
    </source>
</evidence>
<feature type="signal peptide" evidence="2">
    <location>
        <begin position="1"/>
        <end position="28"/>
    </location>
</feature>
<organism evidence="3 4">
    <name type="scientific">Microbacterium profundi</name>
    <dbReference type="NCBI Taxonomy" id="450380"/>
    <lineage>
        <taxon>Bacteria</taxon>
        <taxon>Bacillati</taxon>
        <taxon>Actinomycetota</taxon>
        <taxon>Actinomycetes</taxon>
        <taxon>Micrococcales</taxon>
        <taxon>Microbacteriaceae</taxon>
        <taxon>Microbacterium</taxon>
    </lineage>
</organism>
<evidence type="ECO:0000256" key="1">
    <source>
        <dbReference type="SAM" id="Phobius"/>
    </source>
</evidence>
<sequence>MKRTFTKAAAVAAIVAGAMFAVPTAASAYTPAPSGEVSTSTVAPGGTFTFLVEENAFVPGEPVSISLTGENASGASLAFVKFIVQTQTLGTVPANGAGGLSGVQIQLPANASGSYTILATSPSNPVGVSATVSVATGGATTPDDDSLATTGADSEALLTLWIGGGALLLVGGGIAVAAAVRRNKQNAAA</sequence>